<reference evidence="2" key="1">
    <citation type="submission" date="2019-12" db="EMBL/GenBank/DDBJ databases">
        <title>Genome sequencing and annotation of Brassica cretica.</title>
        <authorList>
            <person name="Studholme D.J."/>
            <person name="Sarris P."/>
        </authorList>
    </citation>
    <scope>NUCLEOTIDE SEQUENCE</scope>
    <source>
        <strain evidence="2">PFS-109/04</strain>
        <tissue evidence="2">Leaf</tissue>
    </source>
</reference>
<name>A0A8S9RQC1_BRACR</name>
<feature type="region of interest" description="Disordered" evidence="1">
    <location>
        <begin position="154"/>
        <end position="174"/>
    </location>
</feature>
<sequence length="411" mass="47392">METYPFNEDIGLEGGGFIMQGLGKSIECWMVLGLGVAGGRGGGSDGKSISEVGGRGRLTEHTSKDILKNWIGDPIYDESDDEIIELAQAEFATIISGFAFKIKEKEDLESDLEKQSINYALWEKDESVVLPCYGTVKFLDYEKQVGFYFSRDCRQRKSKPPDPTQSKSGHWKQPARYMGRWKRAMCLSRRVRVHRCCLVVSHQRWELKGKSTISQDIWCVKVKMLAKVDRIGAQLRSMRDMRSNLLAHVHEFMSHAWSYKPFMPRGTTIPVLVLLLSTISSPIESHSGMAVMFIKDEFMEHSIIPKTPLKHTVYVSHHQAFVNQKKNGDQNTNEWVIYKRFQIRRLIILHIRSPYNSYYLLNAVKEDIRAHFVDYFEVLIQDDYLESGSKMTRVPFQGISFYRRQALIVRS</sequence>
<accession>A0A8S9RQC1</accession>
<dbReference type="Proteomes" id="UP000712600">
    <property type="component" value="Unassembled WGS sequence"/>
</dbReference>
<evidence type="ECO:0000256" key="1">
    <source>
        <dbReference type="SAM" id="MobiDB-lite"/>
    </source>
</evidence>
<organism evidence="2 3">
    <name type="scientific">Brassica cretica</name>
    <name type="common">Mustard</name>
    <dbReference type="NCBI Taxonomy" id="69181"/>
    <lineage>
        <taxon>Eukaryota</taxon>
        <taxon>Viridiplantae</taxon>
        <taxon>Streptophyta</taxon>
        <taxon>Embryophyta</taxon>
        <taxon>Tracheophyta</taxon>
        <taxon>Spermatophyta</taxon>
        <taxon>Magnoliopsida</taxon>
        <taxon>eudicotyledons</taxon>
        <taxon>Gunneridae</taxon>
        <taxon>Pentapetalae</taxon>
        <taxon>rosids</taxon>
        <taxon>malvids</taxon>
        <taxon>Brassicales</taxon>
        <taxon>Brassicaceae</taxon>
        <taxon>Brassiceae</taxon>
        <taxon>Brassica</taxon>
    </lineage>
</organism>
<protein>
    <submittedName>
        <fullName evidence="2">Uncharacterized protein</fullName>
    </submittedName>
</protein>
<gene>
    <name evidence="2" type="ORF">F2Q69_00059919</name>
</gene>
<evidence type="ECO:0000313" key="2">
    <source>
        <dbReference type="EMBL" id="KAF3575143.1"/>
    </source>
</evidence>
<comment type="caution">
    <text evidence="2">The sequence shown here is derived from an EMBL/GenBank/DDBJ whole genome shotgun (WGS) entry which is preliminary data.</text>
</comment>
<dbReference type="AlphaFoldDB" id="A0A8S9RQC1"/>
<proteinExistence type="predicted"/>
<evidence type="ECO:0000313" key="3">
    <source>
        <dbReference type="Proteomes" id="UP000712600"/>
    </source>
</evidence>
<dbReference type="EMBL" id="QGKX02000095">
    <property type="protein sequence ID" value="KAF3575143.1"/>
    <property type="molecule type" value="Genomic_DNA"/>
</dbReference>